<dbReference type="OrthoDB" id="3035737at2"/>
<evidence type="ECO:0000313" key="2">
    <source>
        <dbReference type="Proteomes" id="UP000004690"/>
    </source>
</evidence>
<dbReference type="RefSeq" id="WP_008611746.1">
    <property type="nucleotide sequence ID" value="NZ_JH651379.1"/>
</dbReference>
<protein>
    <submittedName>
        <fullName evidence="1">Uncharacterized protein</fullName>
    </submittedName>
</protein>
<sequence length="78" mass="9127">MKKNIRYRTDYLLPKNNFLVGMGSILNIAGSYFEYNYSKSDNEADLKSLTSDWDNVGQDIRKSKISFEEENKHKLCLK</sequence>
<reference evidence="1 2" key="1">
    <citation type="submission" date="2012-02" db="EMBL/GenBank/DDBJ databases">
        <title>Improved High-Quality Draft genome of Joostella marina DSM 19592.</title>
        <authorList>
            <consortium name="US DOE Joint Genome Institute (JGI-PGF)"/>
            <person name="Lucas S."/>
            <person name="Copeland A."/>
            <person name="Lapidus A."/>
            <person name="Bruce D."/>
            <person name="Goodwin L."/>
            <person name="Pitluck S."/>
            <person name="Peters L."/>
            <person name="Chertkov O."/>
            <person name="Ovchinnikova G."/>
            <person name="Kyrpides N."/>
            <person name="Mavromatis K."/>
            <person name="Detter J.C."/>
            <person name="Han C."/>
            <person name="Land M."/>
            <person name="Hauser L."/>
            <person name="Markowitz V."/>
            <person name="Cheng J.-F."/>
            <person name="Hugenholtz P."/>
            <person name="Woyke T."/>
            <person name="Wu D."/>
            <person name="Tindall B."/>
            <person name="Brambilla E."/>
            <person name="Klenk H.-P."/>
            <person name="Eisen J.A."/>
        </authorList>
    </citation>
    <scope>NUCLEOTIDE SEQUENCE [LARGE SCALE GENOMIC DNA]</scope>
    <source>
        <strain evidence="1 2">DSM 19592</strain>
    </source>
</reference>
<dbReference type="Proteomes" id="UP000004690">
    <property type="component" value="Unassembled WGS sequence"/>
</dbReference>
<dbReference type="eggNOG" id="ENOG5033CX6">
    <property type="taxonomic scope" value="Bacteria"/>
</dbReference>
<dbReference type="AlphaFoldDB" id="I3C4I0"/>
<dbReference type="HOGENOM" id="CLU_196001_0_0_10"/>
<evidence type="ECO:0000313" key="1">
    <source>
        <dbReference type="EMBL" id="EIJ38523.1"/>
    </source>
</evidence>
<accession>I3C4I0</accession>
<gene>
    <name evidence="1" type="ORF">JoomaDRAFT_1508</name>
</gene>
<name>I3C4I0_9FLAO</name>
<proteinExistence type="predicted"/>
<organism evidence="1 2">
    <name type="scientific">Galbibacter orientalis DSM 19592</name>
    <dbReference type="NCBI Taxonomy" id="926559"/>
    <lineage>
        <taxon>Bacteria</taxon>
        <taxon>Pseudomonadati</taxon>
        <taxon>Bacteroidota</taxon>
        <taxon>Flavobacteriia</taxon>
        <taxon>Flavobacteriales</taxon>
        <taxon>Flavobacteriaceae</taxon>
        <taxon>Galbibacter</taxon>
    </lineage>
</organism>
<keyword evidence="2" id="KW-1185">Reference proteome</keyword>
<dbReference type="EMBL" id="JH651379">
    <property type="protein sequence ID" value="EIJ38523.1"/>
    <property type="molecule type" value="Genomic_DNA"/>
</dbReference>
<dbReference type="STRING" id="926559.JoomaDRAFT_1508"/>